<evidence type="ECO:0000256" key="1">
    <source>
        <dbReference type="ARBA" id="ARBA00022598"/>
    </source>
</evidence>
<reference evidence="7" key="1">
    <citation type="submission" date="2023-07" db="EMBL/GenBank/DDBJ databases">
        <title>Structural and functional analysis of rice phyllospheric bacteria for their antimicrobial properties and defense elicitation against blast disease.</title>
        <authorList>
            <person name="Sahu K.P."/>
            <person name="Asharani P."/>
            <person name="Kumar M."/>
            <person name="Reddy B."/>
            <person name="Kumar A."/>
        </authorList>
    </citation>
    <scope>NUCLEOTIDE SEQUENCE [LARGE SCALE GENOMIC DNA]</scope>
    <source>
        <strain evidence="7">OsEp_Plm_30P10</strain>
    </source>
</reference>
<feature type="domain" description="ATP-grasp" evidence="5">
    <location>
        <begin position="121"/>
        <end position="320"/>
    </location>
</feature>
<organism evidence="6 7">
    <name type="scientific">Pantoea eucrina</name>
    <dbReference type="NCBI Taxonomy" id="472693"/>
    <lineage>
        <taxon>Bacteria</taxon>
        <taxon>Pseudomonadati</taxon>
        <taxon>Pseudomonadota</taxon>
        <taxon>Gammaproteobacteria</taxon>
        <taxon>Enterobacterales</taxon>
        <taxon>Erwiniaceae</taxon>
        <taxon>Pantoea</taxon>
    </lineage>
</organism>
<name>A0ABU5LE93_9GAMM</name>
<keyword evidence="1" id="KW-0436">Ligase</keyword>
<evidence type="ECO:0000256" key="4">
    <source>
        <dbReference type="PROSITE-ProRule" id="PRU00409"/>
    </source>
</evidence>
<keyword evidence="2 4" id="KW-0547">Nucleotide-binding</keyword>
<sequence>MKTFIILQNIVTFRADWNKLIDRDRFSVCLLTGHQGWGNLPEDQKRCFDNITICDPFTVDSLEHACRDLFAERHISDMSEVSIITNDEYFLGHAARLREIFGIEGATFAQIEPFINKLRMKAVMEAGNIAIPRILPFSPAEYQREPEKYCQQIEKAVGYPVFAKQIDSAGSELIAKIEDPAALRRWCSDNRDVANYELDQFIEGRLYHIDSLIFNGKIEEIYICQYSYPNAEFIEGKPIGSLPLEKNDPLYQQFYEYNQRVFDALGYVPDGATHLEAFLTPDNRIVFLEIAARAPGGWIPQMHAICSGSNIEEQHFRSQMGQWQKPVPQSETYAAWIWYPHRTGECADLTKDITIANEYKTVWEVKQGSLLVRPQSVRDRIGGILLWGTSYSSLKEDYQWLVEHYMPYQRVQRVGNEVTE</sequence>
<evidence type="ECO:0000313" key="7">
    <source>
        <dbReference type="Proteomes" id="UP001288620"/>
    </source>
</evidence>
<dbReference type="InterPro" id="IPR052032">
    <property type="entry name" value="ATP-dep_AA_Ligase"/>
</dbReference>
<keyword evidence="7" id="KW-1185">Reference proteome</keyword>
<gene>
    <name evidence="6" type="ORF">N4G40_07075</name>
</gene>
<dbReference type="RefSeq" id="WP_322542060.1">
    <property type="nucleotide sequence ID" value="NZ_JAOBTT010000001.1"/>
</dbReference>
<evidence type="ECO:0000256" key="2">
    <source>
        <dbReference type="ARBA" id="ARBA00022741"/>
    </source>
</evidence>
<dbReference type="Gene3D" id="3.30.470.20">
    <property type="entry name" value="ATP-grasp fold, B domain"/>
    <property type="match status" value="1"/>
</dbReference>
<keyword evidence="3 4" id="KW-0067">ATP-binding</keyword>
<dbReference type="SUPFAM" id="SSF56059">
    <property type="entry name" value="Glutathione synthetase ATP-binding domain-like"/>
    <property type="match status" value="1"/>
</dbReference>
<accession>A0ABU5LE93</accession>
<evidence type="ECO:0000313" key="6">
    <source>
        <dbReference type="EMBL" id="MDZ7278036.1"/>
    </source>
</evidence>
<protein>
    <submittedName>
        <fullName evidence="6">ATP-grasp domain-containing protein</fullName>
    </submittedName>
</protein>
<dbReference type="Gene3D" id="3.40.50.20">
    <property type="match status" value="1"/>
</dbReference>
<dbReference type="PROSITE" id="PS50975">
    <property type="entry name" value="ATP_GRASP"/>
    <property type="match status" value="1"/>
</dbReference>
<dbReference type="Proteomes" id="UP001288620">
    <property type="component" value="Unassembled WGS sequence"/>
</dbReference>
<dbReference type="PANTHER" id="PTHR43585:SF2">
    <property type="entry name" value="ATP-GRASP ENZYME FSQD"/>
    <property type="match status" value="1"/>
</dbReference>
<dbReference type="PANTHER" id="PTHR43585">
    <property type="entry name" value="FUMIPYRROLE BIOSYNTHESIS PROTEIN C"/>
    <property type="match status" value="1"/>
</dbReference>
<evidence type="ECO:0000256" key="3">
    <source>
        <dbReference type="ARBA" id="ARBA00022840"/>
    </source>
</evidence>
<dbReference type="EMBL" id="JAOBTT010000001">
    <property type="protein sequence ID" value="MDZ7278036.1"/>
    <property type="molecule type" value="Genomic_DNA"/>
</dbReference>
<comment type="caution">
    <text evidence="6">The sequence shown here is derived from an EMBL/GenBank/DDBJ whole genome shotgun (WGS) entry which is preliminary data.</text>
</comment>
<proteinExistence type="predicted"/>
<evidence type="ECO:0000259" key="5">
    <source>
        <dbReference type="PROSITE" id="PS50975"/>
    </source>
</evidence>
<dbReference type="InterPro" id="IPR011761">
    <property type="entry name" value="ATP-grasp"/>
</dbReference>